<comment type="caution">
    <text evidence="1">The sequence shown here is derived from an EMBL/GenBank/DDBJ whole genome shotgun (WGS) entry which is preliminary data.</text>
</comment>
<gene>
    <name evidence="1" type="ORF">GCM10023149_18740</name>
</gene>
<protein>
    <submittedName>
        <fullName evidence="1">Uncharacterized protein</fullName>
    </submittedName>
</protein>
<accession>A0ABP8G930</accession>
<organism evidence="1 2">
    <name type="scientific">Mucilaginibacter gynuensis</name>
    <dbReference type="NCBI Taxonomy" id="1302236"/>
    <lineage>
        <taxon>Bacteria</taxon>
        <taxon>Pseudomonadati</taxon>
        <taxon>Bacteroidota</taxon>
        <taxon>Sphingobacteriia</taxon>
        <taxon>Sphingobacteriales</taxon>
        <taxon>Sphingobacteriaceae</taxon>
        <taxon>Mucilaginibacter</taxon>
    </lineage>
</organism>
<dbReference type="Proteomes" id="UP001500582">
    <property type="component" value="Unassembled WGS sequence"/>
</dbReference>
<reference evidence="2" key="1">
    <citation type="journal article" date="2019" name="Int. J. Syst. Evol. Microbiol.">
        <title>The Global Catalogue of Microorganisms (GCM) 10K type strain sequencing project: providing services to taxonomists for standard genome sequencing and annotation.</title>
        <authorList>
            <consortium name="The Broad Institute Genomics Platform"/>
            <consortium name="The Broad Institute Genome Sequencing Center for Infectious Disease"/>
            <person name="Wu L."/>
            <person name="Ma J."/>
        </authorList>
    </citation>
    <scope>NUCLEOTIDE SEQUENCE [LARGE SCALE GENOMIC DNA]</scope>
    <source>
        <strain evidence="2">JCM 17705</strain>
    </source>
</reference>
<keyword evidence="2" id="KW-1185">Reference proteome</keyword>
<sequence>MLLSLVCCKQQVRKHLKPLNKYRVEIYKKVLTSKSTDYTFDVRTSVIVAASDTQAYKMGLKMYKSECIGDQLKETEGMKLKSLTHSFIVKKFIKGYAPTSGVDIADSLPQNVTDSLRRLIFKRPANKNTDKLI</sequence>
<evidence type="ECO:0000313" key="1">
    <source>
        <dbReference type="EMBL" id="GAA4319817.1"/>
    </source>
</evidence>
<evidence type="ECO:0000313" key="2">
    <source>
        <dbReference type="Proteomes" id="UP001500582"/>
    </source>
</evidence>
<dbReference type="EMBL" id="BAABFT010000004">
    <property type="protein sequence ID" value="GAA4319817.1"/>
    <property type="molecule type" value="Genomic_DNA"/>
</dbReference>
<name>A0ABP8G930_9SPHI</name>
<proteinExistence type="predicted"/>